<keyword evidence="2" id="KW-1185">Reference proteome</keyword>
<protein>
    <submittedName>
        <fullName evidence="1">Uncharacterized protein</fullName>
    </submittedName>
</protein>
<reference evidence="1 2" key="2">
    <citation type="journal article" date="2022" name="Mol. Ecol. Resour.">
        <title>The genomes of chicory, endive, great burdock and yacon provide insights into Asteraceae paleo-polyploidization history and plant inulin production.</title>
        <authorList>
            <person name="Fan W."/>
            <person name="Wang S."/>
            <person name="Wang H."/>
            <person name="Wang A."/>
            <person name="Jiang F."/>
            <person name="Liu H."/>
            <person name="Zhao H."/>
            <person name="Xu D."/>
            <person name="Zhang Y."/>
        </authorList>
    </citation>
    <scope>NUCLEOTIDE SEQUENCE [LARGE SCALE GENOMIC DNA]</scope>
    <source>
        <strain evidence="2">cv. Yunnan</strain>
        <tissue evidence="1">Leaves</tissue>
    </source>
</reference>
<organism evidence="1 2">
    <name type="scientific">Smallanthus sonchifolius</name>
    <dbReference type="NCBI Taxonomy" id="185202"/>
    <lineage>
        <taxon>Eukaryota</taxon>
        <taxon>Viridiplantae</taxon>
        <taxon>Streptophyta</taxon>
        <taxon>Embryophyta</taxon>
        <taxon>Tracheophyta</taxon>
        <taxon>Spermatophyta</taxon>
        <taxon>Magnoliopsida</taxon>
        <taxon>eudicotyledons</taxon>
        <taxon>Gunneridae</taxon>
        <taxon>Pentapetalae</taxon>
        <taxon>asterids</taxon>
        <taxon>campanulids</taxon>
        <taxon>Asterales</taxon>
        <taxon>Asteraceae</taxon>
        <taxon>Asteroideae</taxon>
        <taxon>Heliantheae alliance</taxon>
        <taxon>Millerieae</taxon>
        <taxon>Smallanthus</taxon>
    </lineage>
</organism>
<proteinExistence type="predicted"/>
<name>A0ACB9JGA0_9ASTR</name>
<gene>
    <name evidence="1" type="ORF">L1987_13374</name>
</gene>
<dbReference type="Proteomes" id="UP001056120">
    <property type="component" value="Linkage Group LG04"/>
</dbReference>
<dbReference type="EMBL" id="CM042021">
    <property type="protein sequence ID" value="KAI3819533.1"/>
    <property type="molecule type" value="Genomic_DNA"/>
</dbReference>
<accession>A0ACB9JGA0</accession>
<sequence>MGGSGCATTNAPIGMFILRRVMRDVVRLKRNDNNLLGVKTEPVDQGETKAVRLEDQTNGKVGSYASVLKGQNLRSKDQDPGSKELKKDMVEDVVLFIGSSCLRKET</sequence>
<reference evidence="2" key="1">
    <citation type="journal article" date="2022" name="Mol. Ecol. Resour.">
        <title>The genomes of chicory, endive, great burdock and yacon provide insights into Asteraceae palaeo-polyploidization history and plant inulin production.</title>
        <authorList>
            <person name="Fan W."/>
            <person name="Wang S."/>
            <person name="Wang H."/>
            <person name="Wang A."/>
            <person name="Jiang F."/>
            <person name="Liu H."/>
            <person name="Zhao H."/>
            <person name="Xu D."/>
            <person name="Zhang Y."/>
        </authorList>
    </citation>
    <scope>NUCLEOTIDE SEQUENCE [LARGE SCALE GENOMIC DNA]</scope>
    <source>
        <strain evidence="2">cv. Yunnan</strain>
    </source>
</reference>
<evidence type="ECO:0000313" key="1">
    <source>
        <dbReference type="EMBL" id="KAI3819533.1"/>
    </source>
</evidence>
<comment type="caution">
    <text evidence="1">The sequence shown here is derived from an EMBL/GenBank/DDBJ whole genome shotgun (WGS) entry which is preliminary data.</text>
</comment>
<evidence type="ECO:0000313" key="2">
    <source>
        <dbReference type="Proteomes" id="UP001056120"/>
    </source>
</evidence>